<keyword evidence="5" id="KW-0059">Arsenical resistance</keyword>
<feature type="transmembrane region" description="Helical" evidence="8">
    <location>
        <begin position="30"/>
        <end position="48"/>
    </location>
</feature>
<gene>
    <name evidence="9" type="ORF">B9L23_12880</name>
</gene>
<comment type="caution">
    <text evidence="9">The sequence shown here is derived from an EMBL/GenBank/DDBJ whole genome shotgun (WGS) entry which is preliminary data.</text>
</comment>
<keyword evidence="3" id="KW-1003">Cell membrane</keyword>
<comment type="subcellular location">
    <subcellularLocation>
        <location evidence="1">Cell membrane</location>
        <topology evidence="1">Multi-pass membrane protein</topology>
    </subcellularLocation>
</comment>
<dbReference type="GO" id="GO:0005886">
    <property type="term" value="C:plasma membrane"/>
    <property type="evidence" value="ECO:0007669"/>
    <property type="project" value="UniProtKB-SubCell"/>
</dbReference>
<evidence type="ECO:0000256" key="6">
    <source>
        <dbReference type="ARBA" id="ARBA00022989"/>
    </source>
</evidence>
<evidence type="ECO:0000256" key="7">
    <source>
        <dbReference type="ARBA" id="ARBA00023136"/>
    </source>
</evidence>
<feature type="transmembrane region" description="Helical" evidence="8">
    <location>
        <begin position="243"/>
        <end position="262"/>
    </location>
</feature>
<dbReference type="Pfam" id="PF02040">
    <property type="entry name" value="ArsB"/>
    <property type="match status" value="1"/>
</dbReference>
<evidence type="ECO:0000313" key="10">
    <source>
        <dbReference type="Proteomes" id="UP000198394"/>
    </source>
</evidence>
<dbReference type="PANTHER" id="PTHR43302">
    <property type="entry name" value="TRANSPORTER ARSB-RELATED"/>
    <property type="match status" value="1"/>
</dbReference>
<dbReference type="GO" id="GO:0015105">
    <property type="term" value="F:arsenite transmembrane transporter activity"/>
    <property type="evidence" value="ECO:0007669"/>
    <property type="project" value="InterPro"/>
</dbReference>
<dbReference type="PANTHER" id="PTHR43302:SF6">
    <property type="entry name" value="ARSENICAL PUMP MEMBRANE PROTEIN-RELATED"/>
    <property type="match status" value="1"/>
</dbReference>
<evidence type="ECO:0000256" key="2">
    <source>
        <dbReference type="ARBA" id="ARBA00006433"/>
    </source>
</evidence>
<evidence type="ECO:0000256" key="3">
    <source>
        <dbReference type="ARBA" id="ARBA00022475"/>
    </source>
</evidence>
<reference evidence="9 10" key="1">
    <citation type="submission" date="2017-04" db="EMBL/GenBank/DDBJ databases">
        <title>The genome sequence of Parageobacillus galactosidasius DSM 18751.</title>
        <authorList>
            <person name="Ramaloko W.T."/>
            <person name="Koen N."/>
            <person name="Polliack S."/>
            <person name="Aliyu H."/>
            <person name="Lebre P."/>
            <person name="Mohr T."/>
            <person name="Oswald F."/>
            <person name="Zwick M."/>
            <person name="Neumann A."/>
            <person name="Syldatk C."/>
            <person name="Cowan D."/>
            <person name="De Maayer P."/>
        </authorList>
    </citation>
    <scope>NUCLEOTIDE SEQUENCE [LARGE SCALE GENOMIC DNA]</scope>
    <source>
        <strain evidence="9 10">DSM 18751</strain>
    </source>
</reference>
<evidence type="ECO:0000256" key="1">
    <source>
        <dbReference type="ARBA" id="ARBA00004651"/>
    </source>
</evidence>
<comment type="similarity">
    <text evidence="2">Belongs to the ArsB family.</text>
</comment>
<feature type="transmembrane region" description="Helical" evidence="8">
    <location>
        <begin position="297"/>
        <end position="316"/>
    </location>
</feature>
<dbReference type="AlphaFoldDB" id="A0A226QIB7"/>
<feature type="transmembrane region" description="Helical" evidence="8">
    <location>
        <begin position="390"/>
        <end position="409"/>
    </location>
</feature>
<dbReference type="InterPro" id="IPR000802">
    <property type="entry name" value="Arsenical_pump_ArsB"/>
</dbReference>
<evidence type="ECO:0000256" key="4">
    <source>
        <dbReference type="ARBA" id="ARBA00022692"/>
    </source>
</evidence>
<keyword evidence="4 8" id="KW-0812">Transmembrane</keyword>
<keyword evidence="10" id="KW-1185">Reference proteome</keyword>
<feature type="transmembrane region" description="Helical" evidence="8">
    <location>
        <begin position="336"/>
        <end position="354"/>
    </location>
</feature>
<feature type="transmembrane region" description="Helical" evidence="8">
    <location>
        <begin position="96"/>
        <end position="114"/>
    </location>
</feature>
<keyword evidence="6 8" id="KW-1133">Transmembrane helix</keyword>
<feature type="transmembrane region" description="Helical" evidence="8">
    <location>
        <begin position="182"/>
        <end position="204"/>
    </location>
</feature>
<feature type="transmembrane region" description="Helical" evidence="8">
    <location>
        <begin position="60"/>
        <end position="84"/>
    </location>
</feature>
<name>A0A226QIB7_9BACL</name>
<feature type="transmembrane region" description="Helical" evidence="8">
    <location>
        <begin position="6"/>
        <end position="23"/>
    </location>
</feature>
<protein>
    <submittedName>
        <fullName evidence="9">Arsenic transporter</fullName>
    </submittedName>
</protein>
<dbReference type="PRINTS" id="PR00758">
    <property type="entry name" value="ARSENICPUMP"/>
</dbReference>
<dbReference type="CDD" id="cd01118">
    <property type="entry name" value="ArsB_permease"/>
    <property type="match status" value="1"/>
</dbReference>
<dbReference type="EMBL" id="NDYL01000002">
    <property type="protein sequence ID" value="OXB92125.1"/>
    <property type="molecule type" value="Genomic_DNA"/>
</dbReference>
<feature type="transmembrane region" description="Helical" evidence="8">
    <location>
        <begin position="120"/>
        <end position="136"/>
    </location>
</feature>
<feature type="transmembrane region" description="Helical" evidence="8">
    <location>
        <begin position="421"/>
        <end position="444"/>
    </location>
</feature>
<proteinExistence type="inferred from homology"/>
<feature type="transmembrane region" description="Helical" evidence="8">
    <location>
        <begin position="268"/>
        <end position="285"/>
    </location>
</feature>
<sequence>MDSIMTWITVFAFFFALLLIYWRPKGLNEAIPAAIGAVIVIFCGTVTMENLLDISSKVSGAALTIISTLIMALVLESVGVFHWVAAHISERAKGSGIRLFCYTNLLCFLMTIFFNNDGSILITTPILLLIVNQFKLKKYQKLPYLISGALIATASSAPIGVSNIVNLIALKIINMDLYMHTAMMFVPSMIGLLFLFGMLLAVFYKDIPKVLPSVTISVLYDRFAHPLKTTSVWKSNKINARQIKWILVFVFLVRISIFIASYLGIPEVAVAIAGSVILLGWRWYYAKTKPYDVLLKAPWHILVFATGMYVVIYGLNNIGFSDYLIHQLSPYIGNDVFPSIFIMGSTVSILSNVFNNHPALMIGTMALTMINADPIILKSAYLASIIGSDIGSLLLPIGTLATLLWMHILKKHHEKISWSAYMKITFVVIPPTVVFTLFVLYYWMLLFFI</sequence>
<dbReference type="GO" id="GO:0046685">
    <property type="term" value="P:response to arsenic-containing substance"/>
    <property type="evidence" value="ECO:0007669"/>
    <property type="project" value="UniProtKB-KW"/>
</dbReference>
<dbReference type="RefSeq" id="WP_089097813.1">
    <property type="nucleotide sequence ID" value="NZ_NDYL01000002.1"/>
</dbReference>
<accession>A0A226QIB7</accession>
<evidence type="ECO:0000256" key="8">
    <source>
        <dbReference type="SAM" id="Phobius"/>
    </source>
</evidence>
<evidence type="ECO:0000313" key="9">
    <source>
        <dbReference type="EMBL" id="OXB92125.1"/>
    </source>
</evidence>
<dbReference type="Proteomes" id="UP000198394">
    <property type="component" value="Unassembled WGS sequence"/>
</dbReference>
<organism evidence="9 10">
    <name type="scientific">Parageobacillus galactosidasius</name>
    <dbReference type="NCBI Taxonomy" id="883812"/>
    <lineage>
        <taxon>Bacteria</taxon>
        <taxon>Bacillati</taxon>
        <taxon>Bacillota</taxon>
        <taxon>Bacilli</taxon>
        <taxon>Bacillales</taxon>
        <taxon>Anoxybacillaceae</taxon>
        <taxon>Parageobacillus</taxon>
    </lineage>
</organism>
<keyword evidence="7 8" id="KW-0472">Membrane</keyword>
<evidence type="ECO:0000256" key="5">
    <source>
        <dbReference type="ARBA" id="ARBA00022849"/>
    </source>
</evidence>
<feature type="transmembrane region" description="Helical" evidence="8">
    <location>
        <begin position="148"/>
        <end position="170"/>
    </location>
</feature>